<proteinExistence type="predicted"/>
<evidence type="ECO:0000313" key="2">
    <source>
        <dbReference type="EMBL" id="MCL6730487.1"/>
    </source>
</evidence>
<comment type="caution">
    <text evidence="2">The sequence shown here is derived from an EMBL/GenBank/DDBJ whole genome shotgun (WGS) entry which is preliminary data.</text>
</comment>
<name>A0ABT0S3P9_9SPHN</name>
<gene>
    <name evidence="2" type="ORF">LZ538_10550</name>
</gene>
<sequence length="288" mass="31271">MTRCLAFIFALMLATLSVASACSASGPNWVRFTLQQERDSNQIRASFEQDRGHGAGNWSTGFMPHQITGLDTAGFRATGTRPLRFAVIREPGRLDCSGQGGNSQATGDCRFTADNAFAQLLDSRGIGQPTNDEAFSLMVVNARRELIDAIAQAKYPTPRIDDLVSLAALDVTADYIRGLATAGYRPENIDTLVEFKALGITPAYIAGFTKIGYRNIDPDDLVQLKALNVTPEYITGFQKLGYTNLSADRLVELKAVGITPEFVAAVREPGSTPSVSDLVDRKFGARRR</sequence>
<feature type="signal peptide" evidence="1">
    <location>
        <begin position="1"/>
        <end position="19"/>
    </location>
</feature>
<dbReference type="EMBL" id="JAMGBE010000003">
    <property type="protein sequence ID" value="MCL6730487.1"/>
    <property type="molecule type" value="Genomic_DNA"/>
</dbReference>
<accession>A0ABT0S3P9</accession>
<dbReference type="PROSITE" id="PS51257">
    <property type="entry name" value="PROKAR_LIPOPROTEIN"/>
    <property type="match status" value="1"/>
</dbReference>
<dbReference type="RefSeq" id="WP_249831970.1">
    <property type="nucleotide sequence ID" value="NZ_JAMGBE010000003.1"/>
</dbReference>
<dbReference type="Proteomes" id="UP001165342">
    <property type="component" value="Unassembled WGS sequence"/>
</dbReference>
<organism evidence="2 3">
    <name type="scientific">Sphingomonas hankyongi</name>
    <dbReference type="NCBI Taxonomy" id="2908209"/>
    <lineage>
        <taxon>Bacteria</taxon>
        <taxon>Pseudomonadati</taxon>
        <taxon>Pseudomonadota</taxon>
        <taxon>Alphaproteobacteria</taxon>
        <taxon>Sphingomonadales</taxon>
        <taxon>Sphingomonadaceae</taxon>
        <taxon>Sphingomonas</taxon>
    </lineage>
</organism>
<keyword evidence="1" id="KW-0732">Signal</keyword>
<feature type="chain" id="PRO_5047253966" evidence="1">
    <location>
        <begin position="20"/>
        <end position="288"/>
    </location>
</feature>
<evidence type="ECO:0000256" key="1">
    <source>
        <dbReference type="SAM" id="SignalP"/>
    </source>
</evidence>
<keyword evidence="3" id="KW-1185">Reference proteome</keyword>
<reference evidence="2" key="1">
    <citation type="submission" date="2022-05" db="EMBL/GenBank/DDBJ databases">
        <authorList>
            <person name="Jo J.-H."/>
            <person name="Im W.-T."/>
        </authorList>
    </citation>
    <scope>NUCLEOTIDE SEQUENCE</scope>
    <source>
        <strain evidence="2">SE220</strain>
    </source>
</reference>
<protein>
    <submittedName>
        <fullName evidence="2">Uncharacterized protein</fullName>
    </submittedName>
</protein>
<evidence type="ECO:0000313" key="3">
    <source>
        <dbReference type="Proteomes" id="UP001165342"/>
    </source>
</evidence>